<evidence type="ECO:0000313" key="4">
    <source>
        <dbReference type="Proteomes" id="UP001148614"/>
    </source>
</evidence>
<dbReference type="InterPro" id="IPR046538">
    <property type="entry name" value="DUF6603"/>
</dbReference>
<evidence type="ECO:0000256" key="1">
    <source>
        <dbReference type="SAM" id="MobiDB-lite"/>
    </source>
</evidence>
<feature type="compositionally biased region" description="Gly residues" evidence="1">
    <location>
        <begin position="616"/>
        <end position="625"/>
    </location>
</feature>
<reference evidence="3" key="1">
    <citation type="submission" date="2022-07" db="EMBL/GenBank/DDBJ databases">
        <title>Genome Sequence of Xylaria arbuscula.</title>
        <authorList>
            <person name="Buettner E."/>
        </authorList>
    </citation>
    <scope>NUCLEOTIDE SEQUENCE</scope>
    <source>
        <strain evidence="3">VT107</strain>
    </source>
</reference>
<protein>
    <recommendedName>
        <fullName evidence="2">DUF6603 domain-containing protein</fullName>
    </recommendedName>
</protein>
<dbReference type="InterPro" id="IPR036866">
    <property type="entry name" value="RibonucZ/Hydroxyglut_hydro"/>
</dbReference>
<name>A0A9W8NC42_9PEZI</name>
<accession>A0A9W8NC42</accession>
<feature type="region of interest" description="Disordered" evidence="1">
    <location>
        <begin position="1372"/>
        <end position="1403"/>
    </location>
</feature>
<evidence type="ECO:0000313" key="3">
    <source>
        <dbReference type="EMBL" id="KAJ3568810.1"/>
    </source>
</evidence>
<comment type="caution">
    <text evidence="3">The sequence shown here is derived from an EMBL/GenBank/DDBJ whole genome shotgun (WGS) entry which is preliminary data.</text>
</comment>
<dbReference type="EMBL" id="JANPWZ010001097">
    <property type="protein sequence ID" value="KAJ3568810.1"/>
    <property type="molecule type" value="Genomic_DNA"/>
</dbReference>
<dbReference type="Gene3D" id="3.60.15.10">
    <property type="entry name" value="Ribonuclease Z/Hydroxyacylglutathione hydrolase-like"/>
    <property type="match status" value="1"/>
</dbReference>
<proteinExistence type="predicted"/>
<keyword evidence="4" id="KW-1185">Reference proteome</keyword>
<feature type="domain" description="DUF6603" evidence="2">
    <location>
        <begin position="1480"/>
        <end position="1681"/>
    </location>
</feature>
<sequence>MQHPSFKLFVSVRKSGLDAGQRAYHGILFDISRLSRGTAEYEADATEYWMTDMATSNYSVSVTTLTAIRSVPLSNSHGLLLCINCNSHRVEQQIVGIMPYEVHSIHANVGPGDSAIHLLVEPGPVGSKPKVVRACLIDGGMPGYGIPHDPKTGFQKVMADIRETYDVGDYAVDTELMCFDSVVITHWDEDHRGGIAEYLQQDLNRKAKKYSGEKKWDEFVAKMEKETISIFRYNDRNDKSKGLLTTLYAPYWKENAERICNGTGHGTDLPGAFDEESVDKLNYEFLTPWPLTSRKRKIVKVPNLCKLCYELDKVIGTNFLDNEGLDGKTYDSIKDKSQLAANTKSKLPVGIFCIVSKARVMGSSGMITADVDDRIHVFMEEEKATVKNRLSIGAIVLWTAAPAKATHYFAGDLSYPNYATMKIEAAMKYDKIKDLKFGQNQFFGVDDTNVGKARQEFWAIMNTLYKDLDKIAGGTKDRYFGIYDQAKKWYGDLPAAQQQVVNRSIWVIDQVQKAWGNLSFMPREATDKPVEYILVQSKSATDSMVKVMYGDAYKDEWSSTTRSTKLLTAGKLAAATGTDTANLYANVGVSSLKKSSGLSGEWQPEGVSNQSRSLLGGEGGEGIGGIPPNHPGNPGNHGSNANDEYWLGTVDSPPVKRIPDDALRAFVGGFLAMKFGVVSDPEPSTNVGFLERDQWNCWFDDVLVTSSSMQMAVDASAQPLGFFFSMTPSDLGFSLDFSTEAVYKAFDMVQANAPKIGLSTTDTMIFGLEPPGGEHGSQPIKSTLSKMMKYIELERMINGNPLVELLNPDLELTLSVKDGSRNAVWFQPASGNRTIQRLQWDFDVTSLNASLNEAGVNIELQNATIVTKRTAVLRPGPQMLTSGELRLHTTVASQGKDLDLMCSIGLRSDGFSMTVNASKSSWDAFNSWLKDVLGEEISLVLDGIEFIGNIITPRRLSLNILQKEGKISLRDWSVYLEASVNSVPILLSYDNNSKLLRGQVWIVSEEMTDKLLPSWEQSDQLIPLNGDPTKLLHLSDLLRMDLDTIPKVLPNTIKKAQISIELSTKTIGFATTLICEPAESEAGIPTFSIDLANMAVSYSAETKLSAFFSIQASAYLPNPDDENGDDAGKIRGKIEYDGSDQSWGLSASIEAVNFEALYNLLDPNAQEDVAAILGHFEIGKVSVEYNYGKTGKGSNFTLSGLLYIGPLALSMEYIYNDQGWSLEAKLGAADAEKDLTLGDIIDDLTGNYGGDAEDLPEFVKNLTISGAGDSLIHIRCVKVSNTTGEVVTARDTSTAAYLLFQATVSLGIIDISFFHYRDLSTGEKGDPPKRMFKISMSPLPEINLKDTVGTLGSMPQPFDEIAYVWVQDQKNQKRDPNRAGLTEQDVDRINGGLPNSGGSNQPNEVYILYRDTRKPGNKKPTDMVVPTGSHFMVIATSANTKRAIIDYTLGRTTKDSSTARTLTAKSQGQDGKSTMAESKKVAGGVSISNIGLKYKDGFLYVLLDASFLLGPVGLMFIEAAVGIRLKSLRNISLDDVKFGLSGLAIAFDQPPVRLGGIFVYKDTPEMKYFAGGIIVGLEPYQLTASGMYGQMKNPDFDTAFVFAKLEGGFGYNNEVKPPPIEKVNEFPFIRTTQASGNLLEYLRSLVSTTGFFTVKDGAMWLAAGLKVSAFNMLAIDAVFIVGRSRTSS</sequence>
<dbReference type="Pfam" id="PF20248">
    <property type="entry name" value="DUF6603"/>
    <property type="match status" value="1"/>
</dbReference>
<gene>
    <name evidence="3" type="ORF">NPX13_g6296</name>
</gene>
<evidence type="ECO:0000259" key="2">
    <source>
        <dbReference type="Pfam" id="PF20248"/>
    </source>
</evidence>
<organism evidence="3 4">
    <name type="scientific">Xylaria arbuscula</name>
    <dbReference type="NCBI Taxonomy" id="114810"/>
    <lineage>
        <taxon>Eukaryota</taxon>
        <taxon>Fungi</taxon>
        <taxon>Dikarya</taxon>
        <taxon>Ascomycota</taxon>
        <taxon>Pezizomycotina</taxon>
        <taxon>Sordariomycetes</taxon>
        <taxon>Xylariomycetidae</taxon>
        <taxon>Xylariales</taxon>
        <taxon>Xylariaceae</taxon>
        <taxon>Xylaria</taxon>
    </lineage>
</organism>
<feature type="region of interest" description="Disordered" evidence="1">
    <location>
        <begin position="595"/>
        <end position="645"/>
    </location>
</feature>
<dbReference type="Proteomes" id="UP001148614">
    <property type="component" value="Unassembled WGS sequence"/>
</dbReference>